<dbReference type="InterPro" id="IPR036188">
    <property type="entry name" value="FAD/NAD-bd_sf"/>
</dbReference>
<dbReference type="KEGG" id="cci:CC1G_02430"/>
<dbReference type="PRINTS" id="PR00370">
    <property type="entry name" value="FMOXYGENASE"/>
</dbReference>
<reference evidence="7 8" key="1">
    <citation type="journal article" date="2010" name="Proc. Natl. Acad. Sci. U.S.A.">
        <title>Insights into evolution of multicellular fungi from the assembled chromosomes of the mushroom Coprinopsis cinerea (Coprinus cinereus).</title>
        <authorList>
            <person name="Stajich J.E."/>
            <person name="Wilke S.K."/>
            <person name="Ahren D."/>
            <person name="Au C.H."/>
            <person name="Birren B.W."/>
            <person name="Borodovsky M."/>
            <person name="Burns C."/>
            <person name="Canback B."/>
            <person name="Casselton L.A."/>
            <person name="Cheng C.K."/>
            <person name="Deng J."/>
            <person name="Dietrich F.S."/>
            <person name="Fargo D.C."/>
            <person name="Farman M.L."/>
            <person name="Gathman A.C."/>
            <person name="Goldberg J."/>
            <person name="Guigo R."/>
            <person name="Hoegger P.J."/>
            <person name="Hooker J.B."/>
            <person name="Huggins A."/>
            <person name="James T.Y."/>
            <person name="Kamada T."/>
            <person name="Kilaru S."/>
            <person name="Kodira C."/>
            <person name="Kues U."/>
            <person name="Kupfer D."/>
            <person name="Kwan H.S."/>
            <person name="Lomsadze A."/>
            <person name="Li W."/>
            <person name="Lilly W.W."/>
            <person name="Ma L.J."/>
            <person name="Mackey A.J."/>
            <person name="Manning G."/>
            <person name="Martin F."/>
            <person name="Muraguchi H."/>
            <person name="Natvig D.O."/>
            <person name="Palmerini H."/>
            <person name="Ramesh M.A."/>
            <person name="Rehmeyer C.J."/>
            <person name="Roe B.A."/>
            <person name="Shenoy N."/>
            <person name="Stanke M."/>
            <person name="Ter-Hovhannisyan V."/>
            <person name="Tunlid A."/>
            <person name="Velagapudi R."/>
            <person name="Vision T.J."/>
            <person name="Zeng Q."/>
            <person name="Zolan M.E."/>
            <person name="Pukkila P.J."/>
        </authorList>
    </citation>
    <scope>NUCLEOTIDE SEQUENCE [LARGE SCALE GENOMIC DNA]</scope>
    <source>
        <strain evidence="8">Okayama-7 / 130 / ATCC MYA-4618 / FGSC 9003</strain>
    </source>
</reference>
<keyword evidence="8" id="KW-1185">Reference proteome</keyword>
<evidence type="ECO:0000313" key="7">
    <source>
        <dbReference type="EMBL" id="EAU89541.1"/>
    </source>
</evidence>
<evidence type="ECO:0000256" key="3">
    <source>
        <dbReference type="ARBA" id="ARBA00022827"/>
    </source>
</evidence>
<evidence type="ECO:0000256" key="1">
    <source>
        <dbReference type="ARBA" id="ARBA00009183"/>
    </source>
</evidence>
<keyword evidence="2" id="KW-0285">Flavoprotein</keyword>
<dbReference type="OMA" id="CTGHHFL"/>
<proteinExistence type="inferred from homology"/>
<dbReference type="GO" id="GO:0004499">
    <property type="term" value="F:N,N-dimethylaniline monooxygenase activity"/>
    <property type="evidence" value="ECO:0007669"/>
    <property type="project" value="InterPro"/>
</dbReference>
<comment type="similarity">
    <text evidence="1">Belongs to the FMO family.</text>
</comment>
<evidence type="ECO:0000256" key="4">
    <source>
        <dbReference type="ARBA" id="ARBA00022857"/>
    </source>
</evidence>
<evidence type="ECO:0000256" key="5">
    <source>
        <dbReference type="ARBA" id="ARBA00023002"/>
    </source>
</evidence>
<keyword evidence="5" id="KW-0560">Oxidoreductase</keyword>
<dbReference type="Proteomes" id="UP000001861">
    <property type="component" value="Unassembled WGS sequence"/>
</dbReference>
<dbReference type="OrthoDB" id="66881at2759"/>
<dbReference type="SUPFAM" id="SSF51905">
    <property type="entry name" value="FAD/NAD(P)-binding domain"/>
    <property type="match status" value="1"/>
</dbReference>
<organism evidence="7 8">
    <name type="scientific">Coprinopsis cinerea (strain Okayama-7 / 130 / ATCC MYA-4618 / FGSC 9003)</name>
    <name type="common">Inky cap fungus</name>
    <name type="synonym">Hormographiella aspergillata</name>
    <dbReference type="NCBI Taxonomy" id="240176"/>
    <lineage>
        <taxon>Eukaryota</taxon>
        <taxon>Fungi</taxon>
        <taxon>Dikarya</taxon>
        <taxon>Basidiomycota</taxon>
        <taxon>Agaricomycotina</taxon>
        <taxon>Agaricomycetes</taxon>
        <taxon>Agaricomycetidae</taxon>
        <taxon>Agaricales</taxon>
        <taxon>Agaricineae</taxon>
        <taxon>Psathyrellaceae</taxon>
        <taxon>Coprinopsis</taxon>
    </lineage>
</organism>
<dbReference type="GO" id="GO:0050661">
    <property type="term" value="F:NADP binding"/>
    <property type="evidence" value="ECO:0007669"/>
    <property type="project" value="InterPro"/>
</dbReference>
<keyword evidence="7" id="KW-0503">Monooxygenase</keyword>
<dbReference type="VEuPathDB" id="FungiDB:CC1G_02430"/>
<dbReference type="InParanoid" id="A8NBH0"/>
<dbReference type="InterPro" id="IPR050346">
    <property type="entry name" value="FMO-like"/>
</dbReference>
<dbReference type="PANTHER" id="PTHR23023">
    <property type="entry name" value="DIMETHYLANILINE MONOOXYGENASE"/>
    <property type="match status" value="1"/>
</dbReference>
<dbReference type="GO" id="GO:0050660">
    <property type="term" value="F:flavin adenine dinucleotide binding"/>
    <property type="evidence" value="ECO:0007669"/>
    <property type="project" value="InterPro"/>
</dbReference>
<dbReference type="GeneID" id="6008652"/>
<dbReference type="eggNOG" id="KOG1399">
    <property type="taxonomic scope" value="Eukaryota"/>
</dbReference>
<comment type="caution">
    <text evidence="7">The sequence shown here is derived from an EMBL/GenBank/DDBJ whole genome shotgun (WGS) entry which is preliminary data.</text>
</comment>
<gene>
    <name evidence="7" type="ORF">CC1G_02430</name>
</gene>
<name>A8NBH0_COPC7</name>
<protein>
    <submittedName>
        <fullName evidence="7">Flavin-containing monooxygenase/FMO family protein</fullName>
    </submittedName>
</protein>
<evidence type="ECO:0000313" key="8">
    <source>
        <dbReference type="Proteomes" id="UP000001861"/>
    </source>
</evidence>
<keyword evidence="3" id="KW-0274">FAD</keyword>
<feature type="region of interest" description="Disordered" evidence="6">
    <location>
        <begin position="455"/>
        <end position="481"/>
    </location>
</feature>
<keyword evidence="4" id="KW-0521">NADP</keyword>
<dbReference type="RefSeq" id="XP_001832168.1">
    <property type="nucleotide sequence ID" value="XM_001832116.1"/>
</dbReference>
<dbReference type="AlphaFoldDB" id="A8NBH0"/>
<accession>A8NBH0</accession>
<dbReference type="Pfam" id="PF00743">
    <property type="entry name" value="FMO-like"/>
    <property type="match status" value="2"/>
</dbReference>
<dbReference type="EMBL" id="AACS02000009">
    <property type="protein sequence ID" value="EAU89541.1"/>
    <property type="molecule type" value="Genomic_DNA"/>
</dbReference>
<dbReference type="Gene3D" id="3.50.50.60">
    <property type="entry name" value="FAD/NAD(P)-binding domain"/>
    <property type="match status" value="2"/>
</dbReference>
<sequence length="578" mass="63733">MDAQFPSTLIPNDDQTGVKKKIAIIGAGPAGLAALKAVLESPQYKAGLWETIVFESRSSLGGVWLPDAPDAHKPDVPPATPLYDMLTTNLPHPLMCYSDFLFPPETPLFPKAAAVLQYLEAYADRFNLRPHILFNTTVTSVEPNPSDPSGEFKWKIQTSILSMDVDLVIVGNGHYSVPRYPTTPGLSTWLSESSKAQHAVFYRHPLPKHGDKVLVVGAGPSGRDISTELLSTGRTVIHSMTGTPSEDKLGGKLKLRGRVKEYGDPQTGTLTFEDGSEETGVDFCILATGYEYSFPFLDSSVLHYPTSSDGASTPYPPPPPPLPTRLYNTSFNVFPLAQHLLPLIPYHPSNGDNGSPTSYPPTSLAFLGLLTRVSPLPLVEIQSKAVLAAFAHPENIDLTKEAVEVMNRYYELLPTGTTNQNPDEALKVVMKNWHKFEPQDQYDYRDKLASFVDSVSSPAPPSATSSPTLPTTTSTPTPKVPSYERYFYSLKDILRSTWVKLEKSGEAEEWVRGVGQGGLETSDSDERLKKAKEEWVELMHRVVRRGEEDMEREYRERQRGGNEKVETIDDVDVGGAKL</sequence>
<evidence type="ECO:0000256" key="6">
    <source>
        <dbReference type="SAM" id="MobiDB-lite"/>
    </source>
</evidence>
<feature type="region of interest" description="Disordered" evidence="6">
    <location>
        <begin position="547"/>
        <end position="578"/>
    </location>
</feature>
<dbReference type="InterPro" id="IPR020946">
    <property type="entry name" value="Flavin_mOase-like"/>
</dbReference>
<evidence type="ECO:0000256" key="2">
    <source>
        <dbReference type="ARBA" id="ARBA00022630"/>
    </source>
</evidence>
<dbReference type="InterPro" id="IPR000960">
    <property type="entry name" value="Flavin_mOase"/>
</dbReference>
<feature type="compositionally biased region" description="Basic and acidic residues" evidence="6">
    <location>
        <begin position="547"/>
        <end position="567"/>
    </location>
</feature>